<dbReference type="Gene3D" id="2.60.120.200">
    <property type="match status" value="2"/>
</dbReference>
<feature type="non-terminal residue" evidence="1">
    <location>
        <position position="380"/>
    </location>
</feature>
<protein>
    <recommendedName>
        <fullName evidence="2">LamG-like jellyroll fold domain-containing protein</fullName>
    </recommendedName>
</protein>
<reference evidence="1" key="1">
    <citation type="submission" date="2014-05" db="EMBL/GenBank/DDBJ databases">
        <title>The transcriptome of the halophilic microalga Tetraselmis sp. GSL018 isolated from the Great Salt Lake, Utah.</title>
        <authorList>
            <person name="Jinkerson R.E."/>
            <person name="D'Adamo S."/>
            <person name="Posewitz M.C."/>
        </authorList>
    </citation>
    <scope>NUCLEOTIDE SEQUENCE</scope>
    <source>
        <strain evidence="1">GSL018</strain>
    </source>
</reference>
<organism evidence="1">
    <name type="scientific">Tetraselmis sp. GSL018</name>
    <dbReference type="NCBI Taxonomy" id="582737"/>
    <lineage>
        <taxon>Eukaryota</taxon>
        <taxon>Viridiplantae</taxon>
        <taxon>Chlorophyta</taxon>
        <taxon>core chlorophytes</taxon>
        <taxon>Chlorodendrophyceae</taxon>
        <taxon>Chlorodendrales</taxon>
        <taxon>Chlorodendraceae</taxon>
        <taxon>Tetraselmis</taxon>
    </lineage>
</organism>
<evidence type="ECO:0000313" key="1">
    <source>
        <dbReference type="EMBL" id="JAC69914.1"/>
    </source>
</evidence>
<name>A0A061RGK3_9CHLO</name>
<dbReference type="SUPFAM" id="SSF49899">
    <property type="entry name" value="Concanavalin A-like lectins/glucanases"/>
    <property type="match status" value="2"/>
</dbReference>
<feature type="non-terminal residue" evidence="1">
    <location>
        <position position="1"/>
    </location>
</feature>
<dbReference type="Pfam" id="PF13385">
    <property type="entry name" value="Laminin_G_3"/>
    <property type="match status" value="1"/>
</dbReference>
<dbReference type="EMBL" id="GBEZ01016324">
    <property type="protein sequence ID" value="JAC69914.1"/>
    <property type="molecule type" value="Transcribed_RNA"/>
</dbReference>
<evidence type="ECO:0008006" key="2">
    <source>
        <dbReference type="Google" id="ProtNLM"/>
    </source>
</evidence>
<sequence>VLLASNQWYHVTVTVASNNEGALYLNGYKVASFSTAARPANGLTHKPTFTLGMDLDTRLHPKEFFQGMLDEVRIFRRALSADEVFRSLYWTVDMGSGLFTDLVAYYKFNNMEEQDMAEAIDETRNRLHLTLASSVVDFWDPDIMGYIDAPGERFNHVQLTMHGASWFPATTFALDFNFTAAPLTAGLAHFGIHGINFVDRMSRVYYGGNDMTQHIIDVTDSSILMETPDANCQDASSRAFVTNVDDGPPLGFPEETIDQAVSVPDLHVGLICYFPFLGSAADWSGNGYDAEIVDGAELTANRNMLPNQAYAFDGSDVIRVPSCVPSTLRGTRIQTVAMWVKYADIQFPDECSSYHSFEGEIGFPQCEMQDHAVMTNAWKF</sequence>
<dbReference type="AlphaFoldDB" id="A0A061RGK3"/>
<proteinExistence type="predicted"/>
<dbReference type="InterPro" id="IPR013320">
    <property type="entry name" value="ConA-like_dom_sf"/>
</dbReference>
<accession>A0A061RGK3</accession>
<gene>
    <name evidence="1" type="ORF">TSPGSL018_5269</name>
</gene>